<dbReference type="PANTHER" id="PTHR46401">
    <property type="entry name" value="GLYCOSYLTRANSFERASE WBBK-RELATED"/>
    <property type="match status" value="1"/>
</dbReference>
<dbReference type="PANTHER" id="PTHR46401:SF2">
    <property type="entry name" value="GLYCOSYLTRANSFERASE WBBK-RELATED"/>
    <property type="match status" value="1"/>
</dbReference>
<dbReference type="GO" id="GO:0009103">
    <property type="term" value="P:lipopolysaccharide biosynthetic process"/>
    <property type="evidence" value="ECO:0007669"/>
    <property type="project" value="TreeGrafter"/>
</dbReference>
<dbReference type="KEGG" id="apra:G3A50_11505"/>
<accession>A0A6P1YMA3</accession>
<sequence>MSDYKVGVFHPGTQHSWQTSRALQEADRLAWYKTSIFYLQDRWPYKGVRYLPKSARASIEPELMRLYHPALDPSLIHTAGWESWGMRIFNRLGYPRLGMRFMRRGDRRFPSSVIKLMDRQPVQAIWGYNNASLAAFRAAKKRNIITILDQTIGHPEVYNRIMTEVYEKYPEFFISQNFKINQETIDNLIQEHALADVILNGSDFCASTLLQVGANSPSPEKVRVLPYCYDEARFSQSPPHAKVQGRPVNFLFLGQAGPRKGFHLVLKAFERIPASAATLTVVGDLHVPKATFARYADRITWKHTVSRSEVPSIMRDADCLLFPSYFEGSAISILEALACGLPIIQSRNTGVVVDDAFGLLLKELTEDELYEKMMTVIDNPAILEGWSVEALARAKNFTFRNYKQNVLQLVESLAGTA</sequence>
<evidence type="ECO:0000313" key="3">
    <source>
        <dbReference type="EMBL" id="QIB34265.1"/>
    </source>
</evidence>
<keyword evidence="4" id="KW-1185">Reference proteome</keyword>
<reference evidence="3 4" key="1">
    <citation type="submission" date="2020-02" db="EMBL/GenBank/DDBJ databases">
        <authorList>
            <person name="Li G."/>
        </authorList>
    </citation>
    <scope>NUCLEOTIDE SEQUENCE [LARGE SCALE GENOMIC DNA]</scope>
    <source>
        <strain evidence="3 4">DSM 102029</strain>
    </source>
</reference>
<dbReference type="GO" id="GO:0016757">
    <property type="term" value="F:glycosyltransferase activity"/>
    <property type="evidence" value="ECO:0007669"/>
    <property type="project" value="InterPro"/>
</dbReference>
<protein>
    <submittedName>
        <fullName evidence="3">Glycosyltransferase</fullName>
    </submittedName>
</protein>
<dbReference type="Gene3D" id="3.40.50.2000">
    <property type="entry name" value="Glycogen Phosphorylase B"/>
    <property type="match status" value="2"/>
</dbReference>
<dbReference type="AlphaFoldDB" id="A0A6P1YMA3"/>
<dbReference type="CDD" id="cd03801">
    <property type="entry name" value="GT4_PimA-like"/>
    <property type="match status" value="1"/>
</dbReference>
<evidence type="ECO:0000259" key="2">
    <source>
        <dbReference type="Pfam" id="PF00534"/>
    </source>
</evidence>
<dbReference type="SUPFAM" id="SSF53756">
    <property type="entry name" value="UDP-Glycosyltransferase/glycogen phosphorylase"/>
    <property type="match status" value="1"/>
</dbReference>
<dbReference type="RefSeq" id="WP_163075410.1">
    <property type="nucleotide sequence ID" value="NZ_CP048630.1"/>
</dbReference>
<keyword evidence="1 3" id="KW-0808">Transferase</keyword>
<evidence type="ECO:0000313" key="4">
    <source>
        <dbReference type="Proteomes" id="UP000464751"/>
    </source>
</evidence>
<dbReference type="Pfam" id="PF00534">
    <property type="entry name" value="Glycos_transf_1"/>
    <property type="match status" value="1"/>
</dbReference>
<gene>
    <name evidence="3" type="ORF">G3A50_11505</name>
</gene>
<dbReference type="Proteomes" id="UP000464751">
    <property type="component" value="Chromosome"/>
</dbReference>
<evidence type="ECO:0000256" key="1">
    <source>
        <dbReference type="ARBA" id="ARBA00022679"/>
    </source>
</evidence>
<name>A0A6P1YMA3_9HYPH</name>
<proteinExistence type="predicted"/>
<dbReference type="InterPro" id="IPR001296">
    <property type="entry name" value="Glyco_trans_1"/>
</dbReference>
<feature type="domain" description="Glycosyl transferase family 1" evidence="2">
    <location>
        <begin position="247"/>
        <end position="382"/>
    </location>
</feature>
<organism evidence="3 4">
    <name type="scientific">Ancylobacter pratisalsi</name>
    <dbReference type="NCBI Taxonomy" id="1745854"/>
    <lineage>
        <taxon>Bacteria</taxon>
        <taxon>Pseudomonadati</taxon>
        <taxon>Pseudomonadota</taxon>
        <taxon>Alphaproteobacteria</taxon>
        <taxon>Hyphomicrobiales</taxon>
        <taxon>Xanthobacteraceae</taxon>
        <taxon>Ancylobacter</taxon>
    </lineage>
</organism>
<dbReference type="EMBL" id="CP048630">
    <property type="protein sequence ID" value="QIB34265.1"/>
    <property type="molecule type" value="Genomic_DNA"/>
</dbReference>